<feature type="region of interest" description="Disordered" evidence="1">
    <location>
        <begin position="1"/>
        <end position="21"/>
    </location>
</feature>
<gene>
    <name evidence="2" type="ORF">AAE3_LOCUS7225</name>
</gene>
<dbReference type="OrthoDB" id="3201641at2759"/>
<keyword evidence="3" id="KW-1185">Reference proteome</keyword>
<feature type="region of interest" description="Disordered" evidence="1">
    <location>
        <begin position="38"/>
        <end position="58"/>
    </location>
</feature>
<evidence type="ECO:0000313" key="3">
    <source>
        <dbReference type="Proteomes" id="UP000467700"/>
    </source>
</evidence>
<comment type="caution">
    <text evidence="2">The sequence shown here is derived from an EMBL/GenBank/DDBJ whole genome shotgun (WGS) entry which is preliminary data.</text>
</comment>
<dbReference type="AlphaFoldDB" id="A0A8S0WSW6"/>
<protein>
    <submittedName>
        <fullName evidence="2">Uncharacterized protein</fullName>
    </submittedName>
</protein>
<evidence type="ECO:0000256" key="1">
    <source>
        <dbReference type="SAM" id="MobiDB-lite"/>
    </source>
</evidence>
<accession>A0A8S0WSW6</accession>
<reference evidence="2 3" key="1">
    <citation type="submission" date="2020-01" db="EMBL/GenBank/DDBJ databases">
        <authorList>
            <person name="Gupta K D."/>
        </authorList>
    </citation>
    <scope>NUCLEOTIDE SEQUENCE [LARGE SCALE GENOMIC DNA]</scope>
</reference>
<evidence type="ECO:0000313" key="2">
    <source>
        <dbReference type="EMBL" id="CAA7264766.1"/>
    </source>
</evidence>
<name>A0A8S0WSW6_CYCAE</name>
<proteinExistence type="predicted"/>
<dbReference type="Proteomes" id="UP000467700">
    <property type="component" value="Unassembled WGS sequence"/>
</dbReference>
<feature type="compositionally biased region" description="Polar residues" evidence="1">
    <location>
        <begin position="39"/>
        <end position="49"/>
    </location>
</feature>
<dbReference type="EMBL" id="CACVBS010000046">
    <property type="protein sequence ID" value="CAA7264766.1"/>
    <property type="molecule type" value="Genomic_DNA"/>
</dbReference>
<sequence>MKGGRRHSHNCRSRSRSSSHVMPKTYYSYRIAHRGYKPSSLSTSTTRAYSSPSLAAPPPSGDTLALTMLMLPTLHNLLSQVLAPPFLHTAVLLTPAGELVSAASEPSRPKDDIRIIVGLSGEVWQETREQGYGMVDSELGRIIVLPVDEFSSGPEQPFSDEHQPLMLLALNATDAVEWEELDNKGKTLAGHIAKPLSKFRELIVSSKPSRSTTVTTSPAPVRS</sequence>
<dbReference type="Gene3D" id="3.30.450.30">
    <property type="entry name" value="Dynein light chain 2a, cytoplasmic"/>
    <property type="match status" value="1"/>
</dbReference>
<feature type="compositionally biased region" description="Basic residues" evidence="1">
    <location>
        <begin position="1"/>
        <end position="17"/>
    </location>
</feature>
<organism evidence="2 3">
    <name type="scientific">Cyclocybe aegerita</name>
    <name type="common">Black poplar mushroom</name>
    <name type="synonym">Agrocybe aegerita</name>
    <dbReference type="NCBI Taxonomy" id="1973307"/>
    <lineage>
        <taxon>Eukaryota</taxon>
        <taxon>Fungi</taxon>
        <taxon>Dikarya</taxon>
        <taxon>Basidiomycota</taxon>
        <taxon>Agaricomycotina</taxon>
        <taxon>Agaricomycetes</taxon>
        <taxon>Agaricomycetidae</taxon>
        <taxon>Agaricales</taxon>
        <taxon>Agaricineae</taxon>
        <taxon>Bolbitiaceae</taxon>
        <taxon>Cyclocybe</taxon>
    </lineage>
</organism>